<dbReference type="OrthoDB" id="3061561at2759"/>
<dbReference type="Proteomes" id="UP000326924">
    <property type="component" value="Unassembled WGS sequence"/>
</dbReference>
<keyword evidence="3" id="KW-1185">Reference proteome</keyword>
<sequence length="229" mass="25443">MVSFTSAPNTRGTLSILFSCAAALILCVWTGVHLNVDPIENKRRKLETVSKFLGKTVWAMIGLFLPDIVLAIALHQLLVALEYRRGVNEKSTTKIDLVGKEVPVSERRTMTLKTAFFAIMGGFSMEVNTVEGPKRISLNVKAIDNIGMMDRIHDYPLSDIEDKSKASGIAKFVACIQAGWILLQCLGRLLDGLYITLLELNTAVHVILAIAMYCIWWEKPADINRPIII</sequence>
<name>A0A5J5EJM9_9PEZI</name>
<dbReference type="PANTHER" id="PTHR35043">
    <property type="entry name" value="TRANSCRIPTION FACTOR DOMAIN-CONTAINING PROTEIN"/>
    <property type="match status" value="1"/>
</dbReference>
<dbReference type="AlphaFoldDB" id="A0A5J5EJM9"/>
<evidence type="ECO:0000256" key="1">
    <source>
        <dbReference type="SAM" id="Phobius"/>
    </source>
</evidence>
<dbReference type="PANTHER" id="PTHR35043:SF7">
    <property type="entry name" value="TRANSCRIPTION FACTOR DOMAIN-CONTAINING PROTEIN"/>
    <property type="match status" value="1"/>
</dbReference>
<organism evidence="2 3">
    <name type="scientific">Sphaerosporella brunnea</name>
    <dbReference type="NCBI Taxonomy" id="1250544"/>
    <lineage>
        <taxon>Eukaryota</taxon>
        <taxon>Fungi</taxon>
        <taxon>Dikarya</taxon>
        <taxon>Ascomycota</taxon>
        <taxon>Pezizomycotina</taxon>
        <taxon>Pezizomycetes</taxon>
        <taxon>Pezizales</taxon>
        <taxon>Pyronemataceae</taxon>
        <taxon>Sphaerosporella</taxon>
    </lineage>
</organism>
<dbReference type="InParanoid" id="A0A5J5EJM9"/>
<gene>
    <name evidence="2" type="ORF">FN846DRAFT_764068</name>
</gene>
<feature type="transmembrane region" description="Helical" evidence="1">
    <location>
        <begin position="193"/>
        <end position="216"/>
    </location>
</feature>
<keyword evidence="1" id="KW-1133">Transmembrane helix</keyword>
<evidence type="ECO:0000313" key="3">
    <source>
        <dbReference type="Proteomes" id="UP000326924"/>
    </source>
</evidence>
<evidence type="ECO:0000313" key="2">
    <source>
        <dbReference type="EMBL" id="KAA8895287.1"/>
    </source>
</evidence>
<protein>
    <submittedName>
        <fullName evidence="2">Uncharacterized protein</fullName>
    </submittedName>
</protein>
<feature type="transmembrane region" description="Helical" evidence="1">
    <location>
        <begin position="57"/>
        <end position="78"/>
    </location>
</feature>
<keyword evidence="1" id="KW-0812">Transmembrane</keyword>
<dbReference type="EMBL" id="VXIS01000275">
    <property type="protein sequence ID" value="KAA8895287.1"/>
    <property type="molecule type" value="Genomic_DNA"/>
</dbReference>
<proteinExistence type="predicted"/>
<reference evidence="2 3" key="1">
    <citation type="submission" date="2019-09" db="EMBL/GenBank/DDBJ databases">
        <title>Draft genome of the ectomycorrhizal ascomycete Sphaerosporella brunnea.</title>
        <authorList>
            <consortium name="DOE Joint Genome Institute"/>
            <person name="Benucci G.M."/>
            <person name="Marozzi G."/>
            <person name="Antonielli L."/>
            <person name="Sanchez S."/>
            <person name="Marco P."/>
            <person name="Wang X."/>
            <person name="Falini L.B."/>
            <person name="Barry K."/>
            <person name="Haridas S."/>
            <person name="Lipzen A."/>
            <person name="Labutti K."/>
            <person name="Grigoriev I.V."/>
            <person name="Murat C."/>
            <person name="Martin F."/>
            <person name="Albertini E."/>
            <person name="Donnini D."/>
            <person name="Bonito G."/>
        </authorList>
    </citation>
    <scope>NUCLEOTIDE SEQUENCE [LARGE SCALE GENOMIC DNA]</scope>
    <source>
        <strain evidence="2 3">Sb_GMNB300</strain>
    </source>
</reference>
<keyword evidence="1" id="KW-0472">Membrane</keyword>
<feature type="non-terminal residue" evidence="2">
    <location>
        <position position="229"/>
    </location>
</feature>
<comment type="caution">
    <text evidence="2">The sequence shown here is derived from an EMBL/GenBank/DDBJ whole genome shotgun (WGS) entry which is preliminary data.</text>
</comment>
<feature type="transmembrane region" description="Helical" evidence="1">
    <location>
        <begin position="12"/>
        <end position="36"/>
    </location>
</feature>
<accession>A0A5J5EJM9</accession>